<proteinExistence type="predicted"/>
<keyword evidence="2" id="KW-1185">Reference proteome</keyword>
<protein>
    <submittedName>
        <fullName evidence="1">Expressed protein</fullName>
    </submittedName>
</protein>
<dbReference type="Proteomes" id="UP000017246">
    <property type="component" value="Unassembled WGS sequence"/>
</dbReference>
<sequence length="69" mass="7680">MELHLLFDGYGECIQATFKGDQGRLLSHVSVGFSPEGHTQTNAHHRTVRALESSLVAFPLRIIALESCW</sequence>
<reference evidence="1" key="1">
    <citation type="journal article" date="2013" name="Nature">
        <title>The genomes of four tapeworm species reveal adaptations to parasitism.</title>
        <authorList>
            <person name="Tsai I.J."/>
            <person name="Zarowiecki M."/>
            <person name="Holroyd N."/>
            <person name="Garciarrubio A."/>
            <person name="Sanchez-Flores A."/>
            <person name="Brooks K.L."/>
            <person name="Tracey A."/>
            <person name="Bobes R.J."/>
            <person name="Fragoso G."/>
            <person name="Sciutto E."/>
            <person name="Aslett M."/>
            <person name="Beasley H."/>
            <person name="Bennett H.M."/>
            <person name="Cai J."/>
            <person name="Camicia F."/>
            <person name="Clark R."/>
            <person name="Cucher M."/>
            <person name="De Silva N."/>
            <person name="Day T.A."/>
            <person name="Deplazes P."/>
            <person name="Estrada K."/>
            <person name="Fernandez C."/>
            <person name="Holland P.W."/>
            <person name="Hou J."/>
            <person name="Hu S."/>
            <person name="Huckvale T."/>
            <person name="Hung S.S."/>
            <person name="Kamenetzky L."/>
            <person name="Keane J.A."/>
            <person name="Kiss F."/>
            <person name="Koziol U."/>
            <person name="Lambert O."/>
            <person name="Liu K."/>
            <person name="Luo X."/>
            <person name="Luo Y."/>
            <person name="Macchiaroli N."/>
            <person name="Nichol S."/>
            <person name="Paps J."/>
            <person name="Parkinson J."/>
            <person name="Pouchkina-Stantcheva N."/>
            <person name="Riddiford N."/>
            <person name="Rosenzvit M."/>
            <person name="Salinas G."/>
            <person name="Wasmuth J.D."/>
            <person name="Zamanian M."/>
            <person name="Zheng Y."/>
            <person name="Cai X."/>
            <person name="Soberon X."/>
            <person name="Olson P.D."/>
            <person name="Laclette J.P."/>
            <person name="Brehm K."/>
            <person name="Berriman M."/>
            <person name="Garciarrubio A."/>
            <person name="Bobes R.J."/>
            <person name="Fragoso G."/>
            <person name="Sanchez-Flores A."/>
            <person name="Estrada K."/>
            <person name="Cevallos M.A."/>
            <person name="Morett E."/>
            <person name="Gonzalez V."/>
            <person name="Portillo T."/>
            <person name="Ochoa-Leyva A."/>
            <person name="Jose M.V."/>
            <person name="Sciutto E."/>
            <person name="Landa A."/>
            <person name="Jimenez L."/>
            <person name="Valdes V."/>
            <person name="Carrero J.C."/>
            <person name="Larralde C."/>
            <person name="Morales-Montor J."/>
            <person name="Limon-Lason J."/>
            <person name="Soberon X."/>
            <person name="Laclette J.P."/>
        </authorList>
    </citation>
    <scope>NUCLEOTIDE SEQUENCE [LARGE SCALE GENOMIC DNA]</scope>
</reference>
<gene>
    <name evidence="1" type="ORF">EmuJ_000511000</name>
</gene>
<organism evidence="1 2">
    <name type="scientific">Echinococcus multilocularis</name>
    <name type="common">Fox tapeworm</name>
    <dbReference type="NCBI Taxonomy" id="6211"/>
    <lineage>
        <taxon>Eukaryota</taxon>
        <taxon>Metazoa</taxon>
        <taxon>Spiralia</taxon>
        <taxon>Lophotrochozoa</taxon>
        <taxon>Platyhelminthes</taxon>
        <taxon>Cestoda</taxon>
        <taxon>Eucestoda</taxon>
        <taxon>Cyclophyllidea</taxon>
        <taxon>Taeniidae</taxon>
        <taxon>Echinococcus</taxon>
    </lineage>
</organism>
<name>A0A068XZF5_ECHMU</name>
<reference evidence="1" key="2">
    <citation type="submission" date="2015-11" db="EMBL/GenBank/DDBJ databases">
        <authorList>
            <person name="Zhang Y."/>
            <person name="Guo Z."/>
        </authorList>
    </citation>
    <scope>NUCLEOTIDE SEQUENCE</scope>
</reference>
<accession>A0A068XZF5</accession>
<dbReference type="AlphaFoldDB" id="A0A068XZF5"/>
<evidence type="ECO:0000313" key="1">
    <source>
        <dbReference type="EMBL" id="CDS37825.1"/>
    </source>
</evidence>
<dbReference type="EMBL" id="LN902843">
    <property type="protein sequence ID" value="CDS37825.1"/>
    <property type="molecule type" value="Genomic_DNA"/>
</dbReference>
<evidence type="ECO:0000313" key="2">
    <source>
        <dbReference type="Proteomes" id="UP000017246"/>
    </source>
</evidence>